<reference evidence="4 5" key="1">
    <citation type="submission" date="2017-01" db="EMBL/GenBank/DDBJ databases">
        <title>Complete genome of Tateyamaria omphalii DOK1-4 isolated from seawater in Dokdo.</title>
        <authorList>
            <person name="Kim J.H."/>
            <person name="Chi W.-J."/>
        </authorList>
    </citation>
    <scope>NUCLEOTIDE SEQUENCE [LARGE SCALE GENOMIC DNA]</scope>
    <source>
        <strain evidence="4 5">DOK1-4</strain>
    </source>
</reference>
<dbReference type="STRING" id="299262.BWR18_07610"/>
<dbReference type="PANTHER" id="PTHR20857">
    <property type="entry name" value="THIAMINE-PHOSPHATE PYROPHOSPHORYLASE"/>
    <property type="match status" value="1"/>
</dbReference>
<dbReference type="SUPFAM" id="SSF51391">
    <property type="entry name" value="Thiamin phosphate synthase"/>
    <property type="match status" value="1"/>
</dbReference>
<accession>A0A1P8MU83</accession>
<dbReference type="AlphaFoldDB" id="A0A1P8MU83"/>
<dbReference type="CDD" id="cd00564">
    <property type="entry name" value="TMP_TenI"/>
    <property type="match status" value="1"/>
</dbReference>
<evidence type="ECO:0000259" key="3">
    <source>
        <dbReference type="Pfam" id="PF02581"/>
    </source>
</evidence>
<gene>
    <name evidence="4" type="ORF">BWR18_07610</name>
</gene>
<dbReference type="InterPro" id="IPR036206">
    <property type="entry name" value="ThiamineP_synth_sf"/>
</dbReference>
<sequence>MSAPEQPQIYLLTPPVFELSVFPGQLNAVLEAHDVACIRLALATREEDRISRAADACREVAHAHDVALVLNDHVSLAERLGLDGVHLSDAAKSVRDARKALGPDAIVGSFCGTSRHDGMTAGEAGADYVSFGPLTGMAEEATAENALFAWWSEMIEVPIVAEGGLTLDTVKRLAPVTDFFGVGEEIWGDEDPAAALARLMDPIG</sequence>
<proteinExistence type="predicted"/>
<dbReference type="GO" id="GO:0009228">
    <property type="term" value="P:thiamine biosynthetic process"/>
    <property type="evidence" value="ECO:0007669"/>
    <property type="project" value="UniProtKB-KW"/>
</dbReference>
<evidence type="ECO:0000313" key="5">
    <source>
        <dbReference type="Proteomes" id="UP000186336"/>
    </source>
</evidence>
<dbReference type="Pfam" id="PF02581">
    <property type="entry name" value="TMP-TENI"/>
    <property type="match status" value="1"/>
</dbReference>
<dbReference type="GO" id="GO:0005737">
    <property type="term" value="C:cytoplasm"/>
    <property type="evidence" value="ECO:0007669"/>
    <property type="project" value="TreeGrafter"/>
</dbReference>
<evidence type="ECO:0000313" key="4">
    <source>
        <dbReference type="EMBL" id="APX11563.1"/>
    </source>
</evidence>
<dbReference type="InterPro" id="IPR022998">
    <property type="entry name" value="ThiamineP_synth_TenI"/>
</dbReference>
<name>A0A1P8MU83_9RHOB</name>
<dbReference type="KEGG" id="tom:BWR18_07610"/>
<comment type="pathway">
    <text evidence="1">Cofactor biosynthesis; thiamine diphosphate biosynthesis.</text>
</comment>
<protein>
    <submittedName>
        <fullName evidence="4">Thiamine phosphate synthase</fullName>
    </submittedName>
</protein>
<organism evidence="4 5">
    <name type="scientific">Tateyamaria omphalii</name>
    <dbReference type="NCBI Taxonomy" id="299262"/>
    <lineage>
        <taxon>Bacteria</taxon>
        <taxon>Pseudomonadati</taxon>
        <taxon>Pseudomonadota</taxon>
        <taxon>Alphaproteobacteria</taxon>
        <taxon>Rhodobacterales</taxon>
        <taxon>Roseobacteraceae</taxon>
        <taxon>Tateyamaria</taxon>
    </lineage>
</organism>
<dbReference type="EMBL" id="CP019312">
    <property type="protein sequence ID" value="APX11563.1"/>
    <property type="molecule type" value="Genomic_DNA"/>
</dbReference>
<keyword evidence="5" id="KW-1185">Reference proteome</keyword>
<dbReference type="PANTHER" id="PTHR20857:SF15">
    <property type="entry name" value="THIAMINE-PHOSPHATE SYNTHASE"/>
    <property type="match status" value="1"/>
</dbReference>
<dbReference type="Gene3D" id="3.20.20.70">
    <property type="entry name" value="Aldolase class I"/>
    <property type="match status" value="1"/>
</dbReference>
<evidence type="ECO:0000256" key="1">
    <source>
        <dbReference type="ARBA" id="ARBA00004948"/>
    </source>
</evidence>
<dbReference type="Proteomes" id="UP000186336">
    <property type="component" value="Chromosome"/>
</dbReference>
<dbReference type="RefSeq" id="WP_076627425.1">
    <property type="nucleotide sequence ID" value="NZ_CP019312.1"/>
</dbReference>
<evidence type="ECO:0000256" key="2">
    <source>
        <dbReference type="ARBA" id="ARBA00022977"/>
    </source>
</evidence>
<dbReference type="InterPro" id="IPR013785">
    <property type="entry name" value="Aldolase_TIM"/>
</dbReference>
<keyword evidence="2" id="KW-0784">Thiamine biosynthesis</keyword>
<dbReference type="OrthoDB" id="7159061at2"/>
<dbReference type="GO" id="GO:0004789">
    <property type="term" value="F:thiamine-phosphate diphosphorylase activity"/>
    <property type="evidence" value="ECO:0007669"/>
    <property type="project" value="TreeGrafter"/>
</dbReference>
<feature type="domain" description="Thiamine phosphate synthase/TenI" evidence="3">
    <location>
        <begin position="10"/>
        <end position="174"/>
    </location>
</feature>